<reference evidence="8" key="3">
    <citation type="submission" date="2022-11" db="EMBL/GenBank/DDBJ databases">
        <title>WGS-based characterization of Bacillus cereus isolated from food &amp; feed additives.</title>
        <authorList>
            <person name="Bogaerts B."/>
            <person name="Fraiture M.-A."/>
            <person name="Roosens N.H.C."/>
            <person name="De Keersmaecker S.C.J."/>
            <person name="Vanneste K."/>
        </authorList>
    </citation>
    <scope>NUCLEOTIDE SEQUENCE</scope>
    <source>
        <strain evidence="8">74.2</strain>
    </source>
</reference>
<dbReference type="Proteomes" id="UP001174229">
    <property type="component" value="Unassembled WGS sequence"/>
</dbReference>
<evidence type="ECO:0000256" key="1">
    <source>
        <dbReference type="ARBA" id="ARBA00009402"/>
    </source>
</evidence>
<keyword evidence="2" id="KW-0815">Transposition</keyword>
<comment type="similarity">
    <text evidence="1">Belongs to the transposase 7 family.</text>
</comment>
<dbReference type="Pfam" id="PF01526">
    <property type="entry name" value="DDE_Tnp_Tn3"/>
    <property type="match status" value="1"/>
</dbReference>
<evidence type="ECO:0000313" key="10">
    <source>
        <dbReference type="Proteomes" id="UP000194499"/>
    </source>
</evidence>
<reference evidence="9" key="1">
    <citation type="submission" date="2017-04" db="EMBL/GenBank/DDBJ databases">
        <authorList>
            <person name="Afonso C.L."/>
            <person name="Miller P.J."/>
            <person name="Scott M.A."/>
            <person name="Spackman E."/>
            <person name="Goraichik I."/>
            <person name="Dimitrov K.M."/>
            <person name="Suarez D.L."/>
            <person name="Swayne D.E."/>
        </authorList>
    </citation>
    <scope>NUCLEOTIDE SEQUENCE [LARGE SCALE GENOMIC DNA]</scope>
    <source>
        <strain evidence="9">16-00191</strain>
    </source>
</reference>
<dbReference type="GO" id="GO:0004803">
    <property type="term" value="F:transposase activity"/>
    <property type="evidence" value="ECO:0007669"/>
    <property type="project" value="InterPro"/>
</dbReference>
<keyword evidence="5" id="KW-0175">Coiled coil</keyword>
<dbReference type="GO" id="GO:0006313">
    <property type="term" value="P:DNA transposition"/>
    <property type="evidence" value="ECO:0007669"/>
    <property type="project" value="InterPro"/>
</dbReference>
<organism evidence="9 10">
    <name type="scientific">Bacillus pacificus</name>
    <dbReference type="NCBI Taxonomy" id="2026187"/>
    <lineage>
        <taxon>Bacteria</taxon>
        <taxon>Bacillati</taxon>
        <taxon>Bacillota</taxon>
        <taxon>Bacilli</taxon>
        <taxon>Bacillales</taxon>
        <taxon>Bacillaceae</taxon>
        <taxon>Bacillus</taxon>
        <taxon>Bacillus cereus group</taxon>
    </lineage>
</organism>
<accession>A0A1Y5YR73</accession>
<dbReference type="AlphaFoldDB" id="A0A1Y5YR73"/>
<evidence type="ECO:0000256" key="5">
    <source>
        <dbReference type="SAM" id="Coils"/>
    </source>
</evidence>
<feature type="domain" description="DUF4158" evidence="7">
    <location>
        <begin position="4"/>
        <end position="166"/>
    </location>
</feature>
<feature type="domain" description="Tn3 transposase DDE" evidence="6">
    <location>
        <begin position="602"/>
        <end position="988"/>
    </location>
</feature>
<keyword evidence="4" id="KW-0233">DNA recombination</keyword>
<reference evidence="10" key="2">
    <citation type="submission" date="2017-04" db="EMBL/GenBank/DDBJ databases">
        <authorList>
            <person name="Criscuolo A."/>
        </authorList>
    </citation>
    <scope>NUCLEOTIDE SEQUENCE [LARGE SCALE GENOMIC DNA]</scope>
</reference>
<dbReference type="Proteomes" id="UP000194499">
    <property type="component" value="Unassembled WGS sequence"/>
</dbReference>
<evidence type="ECO:0000256" key="4">
    <source>
        <dbReference type="ARBA" id="ARBA00023172"/>
    </source>
</evidence>
<dbReference type="EMBL" id="JAPNPE010000021">
    <property type="protein sequence ID" value="MDK7394904.1"/>
    <property type="molecule type" value="Genomic_DNA"/>
</dbReference>
<dbReference type="InterPro" id="IPR025296">
    <property type="entry name" value="DUF4158"/>
</dbReference>
<evidence type="ECO:0000259" key="7">
    <source>
        <dbReference type="Pfam" id="PF13700"/>
    </source>
</evidence>
<dbReference type="NCBIfam" id="NF033527">
    <property type="entry name" value="transpos_Tn3"/>
    <property type="match status" value="1"/>
</dbReference>
<dbReference type="InterPro" id="IPR002513">
    <property type="entry name" value="Tn3_Tnp_DDE_dom"/>
</dbReference>
<evidence type="ECO:0000259" key="6">
    <source>
        <dbReference type="Pfam" id="PF01526"/>
    </source>
</evidence>
<dbReference type="EMBL" id="FWZB01000016">
    <property type="protein sequence ID" value="SMD63228.1"/>
    <property type="molecule type" value="Genomic_DNA"/>
</dbReference>
<evidence type="ECO:0000313" key="9">
    <source>
        <dbReference type="EMBL" id="SMD63228.1"/>
    </source>
</evidence>
<name>A0A1Y5YR73_9BACI</name>
<gene>
    <name evidence="9" type="ORF">BACERE00191_00179</name>
    <name evidence="8" type="ORF">OWO78_26605</name>
</gene>
<dbReference type="RefSeq" id="WP_046648580.1">
    <property type="nucleotide sequence ID" value="NZ_CP086329.1"/>
</dbReference>
<sequence>MVSMQETAYPRLKSCPSFTELEKLFSPSSSEISWAKQKARNSFSQLGLLTMLKTFQCLNYFLPIRDTPPVIIEHIARKAKLNLPEREEWSSYHRSGTGIRQIAMIREYRRAKMFNDQARQVMFNIMKTSVLEKDEKSDIINIAIDELVKHSYELPAFSTLTKAVDHVHAEAYRTLYQSISDALTIEEKQKIDQLFQSREGSTYSDWNVVKQDPGRPTLYQLRRWIHRKNWLNERYVGSDFFQRLHIPPAKIERLAAEAKTLDASRMKELEAHKRYTLAVSLLSVQFASTIDDIGEMYIKRIASSHKKSEGSLQELKKKKEKQTDNLIAILHNTVLAFQSEGSIEEKVQELENIIGGTSGQRVLDDCENHLAYAGNNYFSFIWKHLKSSRAELMKILETLEFKSTNQNKGLEQSILFLVKNKMKKSEWIPIMDLTNQKNNEADSHTTSVVDLSWIPEKWWRWIRPHQRRNAPPEKIHRRHFEACVFSQIWLELKSGDLYIEGSDKYADYRKQLISWDEYQENVATFCNQAGLPTTAQEFKMQVYNKLEKRARSVDVSFPKNKAVTLRNGEPVITKPKKKRVSPLLKAVRKRIDEKLVPINVLDLLGDTEYWLNWTRFFGPISGHDAKLEKPPERYLTTAFCYGCNLGPTQTARSLGSVDRKHISWINERHITEENIQKAIEWIINAYNRFKLPKYWGNGTSASADGTMWDLYEKNLLSENHIRYGGYGGIGYYHVSDTYIALFSHFIPCGVWEGVYILDLLMKNKSDIQPDTLHADTQGQNAPVFGLAYLLGIQLMPRIRNWKDLKFLRPSKESTYQHIDGLFSHSIDWNLIGNHYKDMLRVVMSIKMGRIHPSTILNKLNTYSKKNKLYQAFRELGSAIRTLFLLKYLSDEKLRSTIQAATNKSESFNGFSKWLFFGGEGIIAENNRERQRKIIKYNHLIANCLIFYNVFHLTRILHEYIQEGNKIDAEVLSDLSPYLTFHVNRFGKYRLDSNRRPPNIEFDIPVSPIPIEGTG</sequence>
<keyword evidence="3" id="KW-0238">DNA-binding</keyword>
<dbReference type="InterPro" id="IPR047653">
    <property type="entry name" value="Tn3-like_transpos"/>
</dbReference>
<feature type="coiled-coil region" evidence="5">
    <location>
        <begin position="305"/>
        <end position="332"/>
    </location>
</feature>
<dbReference type="Pfam" id="PF13700">
    <property type="entry name" value="DUF4158"/>
    <property type="match status" value="1"/>
</dbReference>
<evidence type="ECO:0000256" key="3">
    <source>
        <dbReference type="ARBA" id="ARBA00023125"/>
    </source>
</evidence>
<evidence type="ECO:0000256" key="2">
    <source>
        <dbReference type="ARBA" id="ARBA00022578"/>
    </source>
</evidence>
<evidence type="ECO:0000313" key="8">
    <source>
        <dbReference type="EMBL" id="MDK7394904.1"/>
    </source>
</evidence>
<proteinExistence type="inferred from homology"/>
<dbReference type="GeneID" id="69534885"/>
<dbReference type="GO" id="GO:0003677">
    <property type="term" value="F:DNA binding"/>
    <property type="evidence" value="ECO:0007669"/>
    <property type="project" value="UniProtKB-KW"/>
</dbReference>
<protein>
    <submittedName>
        <fullName evidence="8">Tn3 family transposase</fullName>
    </submittedName>
    <submittedName>
        <fullName evidence="9">Tn3 transposase DDE domain protein</fullName>
    </submittedName>
</protein>